<reference evidence="3" key="1">
    <citation type="submission" date="2020-09" db="EMBL/GenBank/DDBJ databases">
        <title>Comparative genome analyses of four rice-infecting Rhizoctonia solani isolates reveal extensive enrichment of homogalacturonan modification genes.</title>
        <authorList>
            <person name="Lee D.-Y."/>
            <person name="Jeon J."/>
            <person name="Kim K.-T."/>
            <person name="Cheong K."/>
            <person name="Song H."/>
            <person name="Choi G."/>
            <person name="Ko J."/>
            <person name="Opiyo S.O."/>
            <person name="Zuo S."/>
            <person name="Madhav S."/>
            <person name="Lee Y.-H."/>
            <person name="Wang G.-L."/>
        </authorList>
    </citation>
    <scope>NUCLEOTIDE SEQUENCE</scope>
    <source>
        <strain evidence="3">AG1-IA B2</strain>
    </source>
</reference>
<proteinExistence type="predicted"/>
<protein>
    <submittedName>
        <fullName evidence="3">Zinc finger protein</fullName>
    </submittedName>
</protein>
<feature type="region of interest" description="Disordered" evidence="1">
    <location>
        <begin position="426"/>
        <end position="445"/>
    </location>
</feature>
<organism evidence="3 4">
    <name type="scientific">Rhizoctonia solani</name>
    <dbReference type="NCBI Taxonomy" id="456999"/>
    <lineage>
        <taxon>Eukaryota</taxon>
        <taxon>Fungi</taxon>
        <taxon>Dikarya</taxon>
        <taxon>Basidiomycota</taxon>
        <taxon>Agaricomycotina</taxon>
        <taxon>Agaricomycetes</taxon>
        <taxon>Cantharellales</taxon>
        <taxon>Ceratobasidiaceae</taxon>
        <taxon>Rhizoctonia</taxon>
    </lineage>
</organism>
<evidence type="ECO:0000313" key="3">
    <source>
        <dbReference type="EMBL" id="KAF8752386.1"/>
    </source>
</evidence>
<sequence length="491" mass="53425">MSGLSDIMSRFDKLAMDQKVAKCGRMHTTPAAAKFAALRREIAELKQVKVQSGAANPLLLCLIDGDGCIFNERLLVQGVDGGREAASTLRQHIASHYGGHADILVHIFFNREGLGSTVKKYLGITSAVFSAFISGFNTASPLMSMLDVGAGKEAADAKIRELMRIFVRFPHVKRVYFGGGHDNGYTSNLATLQTEGYLDKIVLLQGYTEVAAEIKTLPLERLENNGLFLTVKLSNKTALASGVIPPSTPPIIRTKSSAKSPAPVHSVPTLLKSPIKVPTGRNSKANVTALKLPLTLDVVPMTKILAVKPRACNLHYLTKKGCNMEECNYGHDYEFSKEMLADFRELVGQNPCLSVWSARTSNAHQHTDAHRGRTAAGTRRVHASLRLPECTIRHQLKTTNDEDDRVLLGPKISQLTALNKRAASNSSIDFPDYPAGSPNRRPSSRANNVLATHRAQVKNAFKNSVTGSTAKERLQQMGVGSGRSFSRGRFG</sequence>
<evidence type="ECO:0000256" key="1">
    <source>
        <dbReference type="SAM" id="MobiDB-lite"/>
    </source>
</evidence>
<dbReference type="Proteomes" id="UP000614334">
    <property type="component" value="Unassembled WGS sequence"/>
</dbReference>
<dbReference type="InterPro" id="IPR057683">
    <property type="entry name" value="DUF7923"/>
</dbReference>
<dbReference type="EMBL" id="JACYCF010000016">
    <property type="protein sequence ID" value="KAF8752386.1"/>
    <property type="molecule type" value="Genomic_DNA"/>
</dbReference>
<feature type="compositionally biased region" description="Low complexity" evidence="1">
    <location>
        <begin position="482"/>
        <end position="491"/>
    </location>
</feature>
<comment type="caution">
    <text evidence="3">The sequence shown here is derived from an EMBL/GenBank/DDBJ whole genome shotgun (WGS) entry which is preliminary data.</text>
</comment>
<accession>A0A8H7I6R8</accession>
<dbReference type="AlphaFoldDB" id="A0A8H7I6R8"/>
<dbReference type="PANTHER" id="PTHR37543:SF1">
    <property type="entry name" value="CCCH ZINC FINGER DNA BINDING PROTEIN (AFU_ORTHOLOGUE AFUA_5G12760)"/>
    <property type="match status" value="1"/>
</dbReference>
<dbReference type="PANTHER" id="PTHR37543">
    <property type="entry name" value="CCCH ZINC FINGER DNA BINDING PROTEIN (AFU_ORTHOLOGUE AFUA_5G12760)"/>
    <property type="match status" value="1"/>
</dbReference>
<name>A0A8H7I6R8_9AGAM</name>
<gene>
    <name evidence="3" type="ORF">RHS01_07821</name>
</gene>
<feature type="region of interest" description="Disordered" evidence="1">
    <location>
        <begin position="465"/>
        <end position="491"/>
    </location>
</feature>
<dbReference type="Pfam" id="PF25540">
    <property type="entry name" value="DUF7923"/>
    <property type="match status" value="1"/>
</dbReference>
<evidence type="ECO:0000259" key="2">
    <source>
        <dbReference type="Pfam" id="PF25540"/>
    </source>
</evidence>
<feature type="domain" description="DUF7923" evidence="2">
    <location>
        <begin position="55"/>
        <end position="228"/>
    </location>
</feature>
<evidence type="ECO:0000313" key="4">
    <source>
        <dbReference type="Proteomes" id="UP000614334"/>
    </source>
</evidence>